<dbReference type="EMBL" id="KZ505652">
    <property type="protein sequence ID" value="PKU48466.1"/>
    <property type="molecule type" value="Genomic_DNA"/>
</dbReference>
<name>A0A2I0UR12_LIMLA</name>
<feature type="compositionally biased region" description="Basic and acidic residues" evidence="1">
    <location>
        <begin position="95"/>
        <end position="106"/>
    </location>
</feature>
<protein>
    <submittedName>
        <fullName evidence="2">Uncharacterized protein</fullName>
    </submittedName>
</protein>
<organism evidence="2 3">
    <name type="scientific">Limosa lapponica baueri</name>
    <dbReference type="NCBI Taxonomy" id="1758121"/>
    <lineage>
        <taxon>Eukaryota</taxon>
        <taxon>Metazoa</taxon>
        <taxon>Chordata</taxon>
        <taxon>Craniata</taxon>
        <taxon>Vertebrata</taxon>
        <taxon>Euteleostomi</taxon>
        <taxon>Archelosauria</taxon>
        <taxon>Archosauria</taxon>
        <taxon>Dinosauria</taxon>
        <taxon>Saurischia</taxon>
        <taxon>Theropoda</taxon>
        <taxon>Coelurosauria</taxon>
        <taxon>Aves</taxon>
        <taxon>Neognathae</taxon>
        <taxon>Neoaves</taxon>
        <taxon>Charadriiformes</taxon>
        <taxon>Scolopacidae</taxon>
        <taxon>Limosa</taxon>
    </lineage>
</organism>
<feature type="compositionally biased region" description="Polar residues" evidence="1">
    <location>
        <begin position="84"/>
        <end position="94"/>
    </location>
</feature>
<feature type="region of interest" description="Disordered" evidence="1">
    <location>
        <begin position="65"/>
        <end position="106"/>
    </location>
</feature>
<keyword evidence="3" id="KW-1185">Reference proteome</keyword>
<evidence type="ECO:0000256" key="1">
    <source>
        <dbReference type="SAM" id="MobiDB-lite"/>
    </source>
</evidence>
<reference evidence="3" key="2">
    <citation type="submission" date="2017-12" db="EMBL/GenBank/DDBJ databases">
        <title>Genome sequence of the Bar-tailed Godwit (Limosa lapponica baueri).</title>
        <authorList>
            <person name="Lima N.C.B."/>
            <person name="Parody-Merino A.M."/>
            <person name="Battley P.F."/>
            <person name="Fidler A.E."/>
            <person name="Prosdocimi F."/>
        </authorList>
    </citation>
    <scope>NUCLEOTIDE SEQUENCE [LARGE SCALE GENOMIC DNA]</scope>
</reference>
<evidence type="ECO:0000313" key="3">
    <source>
        <dbReference type="Proteomes" id="UP000233556"/>
    </source>
</evidence>
<accession>A0A2I0UR12</accession>
<dbReference type="AlphaFoldDB" id="A0A2I0UR12"/>
<reference evidence="3" key="1">
    <citation type="submission" date="2017-11" db="EMBL/GenBank/DDBJ databases">
        <authorList>
            <person name="Lima N.C."/>
            <person name="Parody-Merino A.M."/>
            <person name="Battley P.F."/>
            <person name="Fidler A.E."/>
            <person name="Prosdocimi F."/>
        </authorList>
    </citation>
    <scope>NUCLEOTIDE SEQUENCE [LARGE SCALE GENOMIC DNA]</scope>
</reference>
<feature type="compositionally biased region" description="Basic and acidic residues" evidence="1">
    <location>
        <begin position="65"/>
        <end position="78"/>
    </location>
</feature>
<proteinExistence type="predicted"/>
<sequence>MPPTTVLLPLDQMWAALAHLEREETLTRVQEETRERFKMKNTFWVYITWPALLPEQAMAPRVIKKEDKEKQKAMRNEVLHLSSKRQSVSHQSQVTRDKEDGGVVPT</sequence>
<evidence type="ECO:0000313" key="2">
    <source>
        <dbReference type="EMBL" id="PKU48466.1"/>
    </source>
</evidence>
<dbReference type="Proteomes" id="UP000233556">
    <property type="component" value="Unassembled WGS sequence"/>
</dbReference>
<gene>
    <name evidence="2" type="ORF">llap_1207</name>
</gene>